<keyword evidence="4" id="KW-1015">Disulfide bond</keyword>
<dbReference type="InParanoid" id="A0A7E5WWG6"/>
<dbReference type="KEGG" id="tnl:113505951"/>
<evidence type="ECO:0000256" key="4">
    <source>
        <dbReference type="ARBA" id="ARBA00023157"/>
    </source>
</evidence>
<keyword evidence="8" id="KW-1185">Reference proteome</keyword>
<dbReference type="InterPro" id="IPR019826">
    <property type="entry name" value="Carboxylesterase_B_AS"/>
</dbReference>
<dbReference type="GeneID" id="113505951"/>
<evidence type="ECO:0000256" key="6">
    <source>
        <dbReference type="RuleBase" id="RU361235"/>
    </source>
</evidence>
<dbReference type="GO" id="GO:0052689">
    <property type="term" value="F:carboxylic ester hydrolase activity"/>
    <property type="evidence" value="ECO:0007669"/>
    <property type="project" value="UniProtKB-KW"/>
</dbReference>
<proteinExistence type="inferred from homology"/>
<dbReference type="SUPFAM" id="SSF53474">
    <property type="entry name" value="alpha/beta-Hydrolases"/>
    <property type="match status" value="1"/>
</dbReference>
<dbReference type="PROSITE" id="PS00122">
    <property type="entry name" value="CARBOXYLESTERASE_B_1"/>
    <property type="match status" value="1"/>
</dbReference>
<evidence type="ECO:0000313" key="8">
    <source>
        <dbReference type="Proteomes" id="UP000322000"/>
    </source>
</evidence>
<protein>
    <recommendedName>
        <fullName evidence="6">Carboxylic ester hydrolase</fullName>
        <ecNumber evidence="6">3.1.1.-</ecNumber>
    </recommendedName>
</protein>
<dbReference type="Gene3D" id="3.40.50.1820">
    <property type="entry name" value="alpha/beta hydrolase"/>
    <property type="match status" value="1"/>
</dbReference>
<dbReference type="OrthoDB" id="19653at2759"/>
<evidence type="ECO:0000256" key="5">
    <source>
        <dbReference type="ARBA" id="ARBA00023180"/>
    </source>
</evidence>
<name>A0A7E5WWG6_TRINI</name>
<accession>A0A7E5WWG6</accession>
<keyword evidence="3 6" id="KW-0378">Hydrolase</keyword>
<reference evidence="9" key="1">
    <citation type="submission" date="2025-08" db="UniProtKB">
        <authorList>
            <consortium name="RefSeq"/>
        </authorList>
    </citation>
    <scope>IDENTIFICATION</scope>
</reference>
<feature type="domain" description="Carboxylesterase type B" evidence="7">
    <location>
        <begin position="3"/>
        <end position="528"/>
    </location>
</feature>
<gene>
    <name evidence="9" type="primary">LOC113505951</name>
</gene>
<keyword evidence="2" id="KW-0719">Serine esterase</keyword>
<evidence type="ECO:0000313" key="9">
    <source>
        <dbReference type="RefSeq" id="XP_026744637.1"/>
    </source>
</evidence>
<dbReference type="InterPro" id="IPR019819">
    <property type="entry name" value="Carboxylesterase_B_CS"/>
</dbReference>
<dbReference type="PANTHER" id="PTHR43142">
    <property type="entry name" value="CARBOXYLIC ESTER HYDROLASE"/>
    <property type="match status" value="1"/>
</dbReference>
<dbReference type="EC" id="3.1.1.-" evidence="6"/>
<dbReference type="PROSITE" id="PS00941">
    <property type="entry name" value="CARBOXYLESTERASE_B_2"/>
    <property type="match status" value="1"/>
</dbReference>
<sequence>MVQVRVNEGILEGEKVANDFGKPYFSFKGIPFAQPPIGNLRFKAPVPPKPWDGVRSAKEHGPNCYQNDIVFGQGLVGSEDCLYLNVYTPDIKPNKPLPVMVWIHGGAFISGSGNDDFYGPEFLLRQDVIVVTINYRLEVLGFLCLNTEEVPGNAGMKDQVQALRWVKKNISNFGGDPENVTIFGESAGGASVSYHLISPMSKGLFKRAIPQSGACLGGWSYGHRPFERALALARSLGFYSEDPKELYEFFKNQPIESLVSATPTIALHETARVGKDIYFNIVDELEFGNNERFFYGHVYDQVLKGIHEGVDVMTGFTTDEGLVSLGFGEVLSKKLEMVMKYPESLVTRPLSNALSADQLIDLGKEIRQFYFKDLAKISDDWESLVNVYSMDLFVYPTIRFVEILAALEKNKIYLYKFSCKSERNVLAHVFGLTKVIGTKQVTSHADDVMYLFNAKAMKTGLDAGSPTFKLIERVTKLWTNFAKNGNPTPDDSLGERWNPYTAENETYFEIGNKLSTGSRPYAEEIQFWKNIFAKYVSQLK</sequence>
<dbReference type="AlphaFoldDB" id="A0A7E5WWG6"/>
<evidence type="ECO:0000256" key="2">
    <source>
        <dbReference type="ARBA" id="ARBA00022487"/>
    </source>
</evidence>
<dbReference type="InterPro" id="IPR002018">
    <property type="entry name" value="CarbesteraseB"/>
</dbReference>
<dbReference type="FunCoup" id="A0A7E5WWG6">
    <property type="interactions" value="66"/>
</dbReference>
<evidence type="ECO:0000256" key="1">
    <source>
        <dbReference type="ARBA" id="ARBA00005964"/>
    </source>
</evidence>
<dbReference type="PANTHER" id="PTHR43142:SF1">
    <property type="entry name" value="CARBOXYLIC ESTER HYDROLASE"/>
    <property type="match status" value="1"/>
</dbReference>
<evidence type="ECO:0000259" key="7">
    <source>
        <dbReference type="Pfam" id="PF00135"/>
    </source>
</evidence>
<evidence type="ECO:0000256" key="3">
    <source>
        <dbReference type="ARBA" id="ARBA00022801"/>
    </source>
</evidence>
<keyword evidence="5" id="KW-0325">Glycoprotein</keyword>
<comment type="similarity">
    <text evidence="1 6">Belongs to the type-B carboxylesterase/lipase family.</text>
</comment>
<organism evidence="8 9">
    <name type="scientific">Trichoplusia ni</name>
    <name type="common">Cabbage looper</name>
    <dbReference type="NCBI Taxonomy" id="7111"/>
    <lineage>
        <taxon>Eukaryota</taxon>
        <taxon>Metazoa</taxon>
        <taxon>Ecdysozoa</taxon>
        <taxon>Arthropoda</taxon>
        <taxon>Hexapoda</taxon>
        <taxon>Insecta</taxon>
        <taxon>Pterygota</taxon>
        <taxon>Neoptera</taxon>
        <taxon>Endopterygota</taxon>
        <taxon>Lepidoptera</taxon>
        <taxon>Glossata</taxon>
        <taxon>Ditrysia</taxon>
        <taxon>Noctuoidea</taxon>
        <taxon>Noctuidae</taxon>
        <taxon>Plusiinae</taxon>
        <taxon>Trichoplusia</taxon>
    </lineage>
</organism>
<dbReference type="Pfam" id="PF00135">
    <property type="entry name" value="COesterase"/>
    <property type="match status" value="1"/>
</dbReference>
<dbReference type="InterPro" id="IPR029058">
    <property type="entry name" value="AB_hydrolase_fold"/>
</dbReference>
<dbReference type="Proteomes" id="UP000322000">
    <property type="component" value="Chromosome 27"/>
</dbReference>
<dbReference type="RefSeq" id="XP_026744637.1">
    <property type="nucleotide sequence ID" value="XM_026888836.1"/>
</dbReference>